<protein>
    <submittedName>
        <fullName evidence="1">Uncharacterized protein</fullName>
    </submittedName>
</protein>
<evidence type="ECO:0000313" key="1">
    <source>
        <dbReference type="EMBL" id="RDJ01366.1"/>
    </source>
</evidence>
<gene>
    <name evidence="1" type="ORF">B5K06_33500</name>
</gene>
<dbReference type="Proteomes" id="UP000254939">
    <property type="component" value="Unassembled WGS sequence"/>
</dbReference>
<proteinExistence type="predicted"/>
<sequence>MGSAGPVFPLPSKGVVGNIPLTKILPNMANYNPELGETVFGKLHGGSAGAMLVCLQAER</sequence>
<accession>A0A370KE95</accession>
<reference evidence="1 2" key="1">
    <citation type="submission" date="2017-03" db="EMBL/GenBank/DDBJ databases">
        <title>Genome analysis of Rhizobial strains effectives or ineffectives for nitrogen fixation isolated from bean seeds.</title>
        <authorList>
            <person name="Peralta H."/>
            <person name="Aguilar-Vera A."/>
            <person name="Mora Y."/>
            <person name="Vargas-Lagunas C."/>
            <person name="Girard L."/>
            <person name="Mora J."/>
        </authorList>
    </citation>
    <scope>NUCLEOTIDE SEQUENCE [LARGE SCALE GENOMIC DNA]</scope>
    <source>
        <strain evidence="1 2">CCGM3</strain>
    </source>
</reference>
<name>A0A370KE95_9HYPH</name>
<evidence type="ECO:0000313" key="2">
    <source>
        <dbReference type="Proteomes" id="UP000254939"/>
    </source>
</evidence>
<organism evidence="1 2">
    <name type="scientific">Rhizobium grahamii</name>
    <dbReference type="NCBI Taxonomy" id="1120045"/>
    <lineage>
        <taxon>Bacteria</taxon>
        <taxon>Pseudomonadati</taxon>
        <taxon>Pseudomonadota</taxon>
        <taxon>Alphaproteobacteria</taxon>
        <taxon>Hyphomicrobiales</taxon>
        <taxon>Rhizobiaceae</taxon>
        <taxon>Rhizobium/Agrobacterium group</taxon>
        <taxon>Rhizobium</taxon>
    </lineage>
</organism>
<dbReference type="AlphaFoldDB" id="A0A370KE95"/>
<comment type="caution">
    <text evidence="1">The sequence shown here is derived from an EMBL/GenBank/DDBJ whole genome shotgun (WGS) entry which is preliminary data.</text>
</comment>
<dbReference type="EMBL" id="NAAC01000051">
    <property type="protein sequence ID" value="RDJ01366.1"/>
    <property type="molecule type" value="Genomic_DNA"/>
</dbReference>